<sequence length="257" mass="28068">MNWNLPIKKIVGIAFFLIGLSIIGNVVLYQYGHSPFNLATLDVTKQVEANSVEAIEVVTSVGDVQLKSYDGDEIIVSLEGETEQKHLDNYELVVQQSQSNLFIELVKKPTVKLFSIFPDYGNLTIQIPEKELSKLKVNNSVGSIRVSEVTAEHFELYASVGLIEVDEVKGEITARSEVGVIDIKVTELMANIKAHSSVGDVQVTLIEAPVALRHELRSQLGGQSVDLPASVNLNDETAPLVELTTEIGNVSLKSNGR</sequence>
<evidence type="ECO:0000313" key="3">
    <source>
        <dbReference type="EMBL" id="THG90863.1"/>
    </source>
</evidence>
<dbReference type="InterPro" id="IPR025164">
    <property type="entry name" value="Toastrack_DUF4097"/>
</dbReference>
<protein>
    <recommendedName>
        <fullName evidence="2">DUF4097 domain-containing protein</fullName>
    </recommendedName>
</protein>
<feature type="transmembrane region" description="Helical" evidence="1">
    <location>
        <begin position="12"/>
        <end position="31"/>
    </location>
</feature>
<name>A0A4S4JZX1_ALKAL</name>
<keyword evidence="1" id="KW-1133">Transmembrane helix</keyword>
<keyword evidence="1" id="KW-0812">Transmembrane</keyword>
<evidence type="ECO:0000313" key="4">
    <source>
        <dbReference type="Proteomes" id="UP000297014"/>
    </source>
</evidence>
<organism evidence="3 4">
    <name type="scientific">Alkalihalobacillus alcalophilus ATCC 27647 = CGMCC 1.3604</name>
    <dbReference type="NCBI Taxonomy" id="1218173"/>
    <lineage>
        <taxon>Bacteria</taxon>
        <taxon>Bacillati</taxon>
        <taxon>Bacillota</taxon>
        <taxon>Bacilli</taxon>
        <taxon>Bacillales</taxon>
        <taxon>Bacillaceae</taxon>
        <taxon>Alkalihalobacillus</taxon>
    </lineage>
</organism>
<evidence type="ECO:0000259" key="2">
    <source>
        <dbReference type="Pfam" id="PF13349"/>
    </source>
</evidence>
<dbReference type="Pfam" id="PF13349">
    <property type="entry name" value="DUF4097"/>
    <property type="match status" value="1"/>
</dbReference>
<proteinExistence type="predicted"/>
<dbReference type="Proteomes" id="UP000297014">
    <property type="component" value="Unassembled WGS sequence"/>
</dbReference>
<gene>
    <name evidence="3" type="ORF">AJ85_08345</name>
</gene>
<accession>A0A4S4JZX1</accession>
<feature type="domain" description="DUF4097" evidence="2">
    <location>
        <begin position="52"/>
        <end position="227"/>
    </location>
</feature>
<keyword evidence="1" id="KW-0472">Membrane</keyword>
<dbReference type="AlphaFoldDB" id="A0A4S4JZX1"/>
<evidence type="ECO:0000256" key="1">
    <source>
        <dbReference type="SAM" id="Phobius"/>
    </source>
</evidence>
<dbReference type="RefSeq" id="WP_168771626.1">
    <property type="nucleotide sequence ID" value="NZ_JALP01000107.1"/>
</dbReference>
<comment type="caution">
    <text evidence="3">The sequence shown here is derived from an EMBL/GenBank/DDBJ whole genome shotgun (WGS) entry which is preliminary data.</text>
</comment>
<dbReference type="EMBL" id="JALP01000107">
    <property type="protein sequence ID" value="THG90863.1"/>
    <property type="molecule type" value="Genomic_DNA"/>
</dbReference>
<reference evidence="3 4" key="1">
    <citation type="submission" date="2014-01" db="EMBL/GenBank/DDBJ databases">
        <title>Draft genome sequencing of Bacillus alcalophilus CGMCC 1.3604.</title>
        <authorList>
            <person name="Yang J."/>
            <person name="Diao L."/>
            <person name="Yang S."/>
        </authorList>
    </citation>
    <scope>NUCLEOTIDE SEQUENCE [LARGE SCALE GENOMIC DNA]</scope>
    <source>
        <strain evidence="3 4">CGMCC 1.3604</strain>
    </source>
</reference>